<organism evidence="16">
    <name type="scientific">Epiplatys multifasciatus</name>
    <dbReference type="NCBI Taxonomy" id="1677003"/>
    <lineage>
        <taxon>Eukaryota</taxon>
        <taxon>Metazoa</taxon>
        <taxon>Chordata</taxon>
        <taxon>Craniata</taxon>
        <taxon>Vertebrata</taxon>
        <taxon>Euteleostomi</taxon>
        <taxon>Actinopterygii</taxon>
        <taxon>Neopterygii</taxon>
        <taxon>Teleostei</taxon>
        <taxon>Neoteleostei</taxon>
        <taxon>Acanthomorphata</taxon>
        <taxon>Ovalentaria</taxon>
        <taxon>Atherinomorphae</taxon>
        <taxon>Cyprinodontiformes</taxon>
        <taxon>Nothobranchiidae</taxon>
        <taxon>Epiplatys</taxon>
    </lineage>
</organism>
<keyword evidence="9 14" id="KW-0496">Mitochondrion</keyword>
<evidence type="ECO:0000256" key="9">
    <source>
        <dbReference type="ARBA" id="ARBA00023128"/>
    </source>
</evidence>
<name>A0A517Y3W2_9TELE</name>
<dbReference type="InterPro" id="IPR050635">
    <property type="entry name" value="ATPase_protein_8"/>
</dbReference>
<evidence type="ECO:0000256" key="8">
    <source>
        <dbReference type="ARBA" id="ARBA00023065"/>
    </source>
</evidence>
<keyword evidence="3 14" id="KW-0813">Transport</keyword>
<evidence type="ECO:0000256" key="14">
    <source>
        <dbReference type="RuleBase" id="RU003661"/>
    </source>
</evidence>
<evidence type="ECO:0000256" key="10">
    <source>
        <dbReference type="ARBA" id="ARBA00023136"/>
    </source>
</evidence>
<keyword evidence="11" id="KW-0066">ATP synthesis</keyword>
<dbReference type="Pfam" id="PF00895">
    <property type="entry name" value="ATP-synt_8"/>
    <property type="match status" value="1"/>
</dbReference>
<evidence type="ECO:0000256" key="3">
    <source>
        <dbReference type="ARBA" id="ARBA00022448"/>
    </source>
</evidence>
<comment type="function">
    <text evidence="12">Subunit 8, of the mitochondrial membrane ATP synthase complex (F(1)F(0) ATP synthase or Complex V) that produces ATP from ADP in the presence of a proton gradient across the membrane which is generated by electron transport complexes of the respiratory chain. ATP synthase complex consist of a soluble F(1) head domain - the catalytic core - and a membrane F(1) domain - the membrane proton channel. These two domains are linked by a central stalk rotating inside the F(1) region and a stationary peripheral stalk. During catalysis, ATP synthesis in the catalytic domain of F(1) is coupled via a rotary mechanism of the central stalk subunits to proton translocation. In vivo, can only synthesize ATP although its ATP hydrolase activity can be activated artificially in vitro. Part of the complex F(0) domain.</text>
</comment>
<feature type="chain" id="PRO_5022103641" description="ATP synthase complex subunit 8" evidence="15">
    <location>
        <begin position="31"/>
        <end position="55"/>
    </location>
</feature>
<geneLocation type="mitochondrion" evidence="16"/>
<protein>
    <recommendedName>
        <fullName evidence="14">ATP synthase complex subunit 8</fullName>
    </recommendedName>
</protein>
<keyword evidence="6 14" id="KW-0375">Hydrogen ion transport</keyword>
<keyword evidence="10" id="KW-0472">Membrane</keyword>
<feature type="signal peptide" evidence="15">
    <location>
        <begin position="1"/>
        <end position="30"/>
    </location>
</feature>
<dbReference type="GO" id="GO:0015078">
    <property type="term" value="F:proton transmembrane transporter activity"/>
    <property type="evidence" value="ECO:0007669"/>
    <property type="project" value="InterPro"/>
</dbReference>
<evidence type="ECO:0000256" key="15">
    <source>
        <dbReference type="SAM" id="SignalP"/>
    </source>
</evidence>
<comment type="subunit">
    <text evidence="13">Component of the ATP synthase complex composed at least of ATP5F1A/subunit alpha, ATP5F1B/subunit beta, ATP5MC1/subunit c (homooctomer), MT-ATP6/subunit a, MT-ATP8/subunit 8, ATP5ME/subunit e, ATP5MF/subunit f, ATP5MG/subunit g, ATP5MK/subunit k, ATP5MJ/subunit j, ATP5F1C/subunit gamma, ATP5F1D/subunit delta, ATP5F1E/subunit epsilon, ATP5PF/subunit F6, ATP5PB/subunit b, ATP5PD/subunit d, ATP5PO/subunit OSCP. ATP synthase complex consists of a soluble F(1) head domain (subunits alpha(3) and beta(3)) - the catalytic core - and a membrane F(0) domain - the membrane proton channel (subunits c, a, 8, e, f, g, k and j). These two domains are linked by a central stalk (subunits gamma, delta, and epsilon) rotating inside the F1 region and a stationary peripheral stalk (subunits F6, b, d, and OSCP).</text>
</comment>
<dbReference type="EMBL" id="MK784219">
    <property type="protein sequence ID" value="QDU24558.1"/>
    <property type="molecule type" value="Genomic_DNA"/>
</dbReference>
<accession>A0A517Y3W2</accession>
<evidence type="ECO:0000256" key="12">
    <source>
        <dbReference type="ARBA" id="ARBA00053067"/>
    </source>
</evidence>
<evidence type="ECO:0000256" key="11">
    <source>
        <dbReference type="ARBA" id="ARBA00023310"/>
    </source>
</evidence>
<dbReference type="GO" id="GO:0031966">
    <property type="term" value="C:mitochondrial membrane"/>
    <property type="evidence" value="ECO:0007669"/>
    <property type="project" value="UniProtKB-SubCell"/>
</dbReference>
<evidence type="ECO:0000256" key="2">
    <source>
        <dbReference type="ARBA" id="ARBA00008892"/>
    </source>
</evidence>
<evidence type="ECO:0000256" key="4">
    <source>
        <dbReference type="ARBA" id="ARBA00022547"/>
    </source>
</evidence>
<evidence type="ECO:0000256" key="5">
    <source>
        <dbReference type="ARBA" id="ARBA00022692"/>
    </source>
</evidence>
<dbReference type="CTD" id="4509"/>
<evidence type="ECO:0000256" key="1">
    <source>
        <dbReference type="ARBA" id="ARBA00004304"/>
    </source>
</evidence>
<proteinExistence type="inferred from homology"/>
<dbReference type="RefSeq" id="YP_009685638.1">
    <property type="nucleotide sequence ID" value="NC_044435.1"/>
</dbReference>
<keyword evidence="15" id="KW-0732">Signal</keyword>
<dbReference type="PANTHER" id="PTHR39937:SF1">
    <property type="entry name" value="ATP SYNTHASE PROTEIN 8"/>
    <property type="match status" value="1"/>
</dbReference>
<keyword evidence="5 14" id="KW-0812">Transmembrane</keyword>
<comment type="similarity">
    <text evidence="2 14">Belongs to the ATPase protein 8 family.</text>
</comment>
<dbReference type="AlphaFoldDB" id="A0A517Y3W2"/>
<evidence type="ECO:0000313" key="16">
    <source>
        <dbReference type="EMBL" id="QDU24558.1"/>
    </source>
</evidence>
<keyword evidence="4 14" id="KW-0138">CF(0)</keyword>
<comment type="subcellular location">
    <subcellularLocation>
        <location evidence="1 14">Mitochondrion membrane</location>
        <topology evidence="1 14">Single-pass membrane protein</topology>
    </subcellularLocation>
</comment>
<gene>
    <name evidence="16" type="primary">ATP8</name>
</gene>
<dbReference type="GeneID" id="41659495"/>
<keyword evidence="7" id="KW-1133">Transmembrane helix</keyword>
<dbReference type="GO" id="GO:0045259">
    <property type="term" value="C:proton-transporting ATP synthase complex"/>
    <property type="evidence" value="ECO:0007669"/>
    <property type="project" value="UniProtKB-KW"/>
</dbReference>
<evidence type="ECO:0000256" key="13">
    <source>
        <dbReference type="ARBA" id="ARBA00064647"/>
    </source>
</evidence>
<keyword evidence="8 14" id="KW-0406">Ion transport</keyword>
<sequence length="55" mass="6381">MPQLNPEPWFLILVSSWVIFLTLIPPKILSHCTPNEPNSQGAEEMKVGAWNWPWH</sequence>
<reference evidence="16" key="1">
    <citation type="journal article" date="2019" name="Cell">
        <title>Relaxed Selection Limits Lifespan by Increasing Mutation Load.</title>
        <authorList>
            <person name="Cui R."/>
            <person name="Medeiros T."/>
            <person name="Willemsen D."/>
            <person name="Iasi L.N.M."/>
            <person name="Collier G.E."/>
            <person name="Graef M."/>
            <person name="Reichard M."/>
            <person name="Valenzano D.R."/>
        </authorList>
    </citation>
    <scope>NUCLEOTIDE SEQUENCE</scope>
</reference>
<dbReference type="InterPro" id="IPR001421">
    <property type="entry name" value="ATP8_metazoa"/>
</dbReference>
<evidence type="ECO:0000256" key="7">
    <source>
        <dbReference type="ARBA" id="ARBA00022989"/>
    </source>
</evidence>
<evidence type="ECO:0000256" key="6">
    <source>
        <dbReference type="ARBA" id="ARBA00022781"/>
    </source>
</evidence>
<dbReference type="PANTHER" id="PTHR39937">
    <property type="entry name" value="ATP SYNTHASE PROTEIN 8"/>
    <property type="match status" value="1"/>
</dbReference>
<dbReference type="GO" id="GO:0015986">
    <property type="term" value="P:proton motive force-driven ATP synthesis"/>
    <property type="evidence" value="ECO:0007669"/>
    <property type="project" value="InterPro"/>
</dbReference>